<dbReference type="Proteomes" id="UP000298138">
    <property type="component" value="Unassembled WGS sequence"/>
</dbReference>
<evidence type="ECO:0000256" key="1">
    <source>
        <dbReference type="SAM" id="Phobius"/>
    </source>
</evidence>
<proteinExistence type="predicted"/>
<keyword evidence="1" id="KW-0812">Transmembrane</keyword>
<organism evidence="2 3">
    <name type="scientific">Ascodesmis nigricans</name>
    <dbReference type="NCBI Taxonomy" id="341454"/>
    <lineage>
        <taxon>Eukaryota</taxon>
        <taxon>Fungi</taxon>
        <taxon>Dikarya</taxon>
        <taxon>Ascomycota</taxon>
        <taxon>Pezizomycotina</taxon>
        <taxon>Pezizomycetes</taxon>
        <taxon>Pezizales</taxon>
        <taxon>Ascodesmidaceae</taxon>
        <taxon>Ascodesmis</taxon>
    </lineage>
</organism>
<keyword evidence="1" id="KW-0472">Membrane</keyword>
<sequence length="235" mass="26466">MSISSIVTAPRSVSRKQQSPVISPATIIPVILAVGAVTWLCDLYNNRRRFTPNPIIHHAILLRVPGVVLSDPSNRVFCVRADRNILASGLFEHCHFDAAIMEDLSRKICSIPLRRLKEILQLMMDMKRSVDHVYGIQAPLPWGAEGRPARPVQREWVKAVGRWLKEKEGGNVPFPGELTVEIWDVRIQNRCEGWVVEPWHYGVGSLQDDDETPFTWSNGRKGISGRWPGNGGLTF</sequence>
<evidence type="ECO:0000313" key="3">
    <source>
        <dbReference type="Proteomes" id="UP000298138"/>
    </source>
</evidence>
<dbReference type="EMBL" id="ML220113">
    <property type="protein sequence ID" value="TGZ83523.1"/>
    <property type="molecule type" value="Genomic_DNA"/>
</dbReference>
<protein>
    <submittedName>
        <fullName evidence="2">Uncharacterized protein</fullName>
    </submittedName>
</protein>
<evidence type="ECO:0000313" key="2">
    <source>
        <dbReference type="EMBL" id="TGZ83523.1"/>
    </source>
</evidence>
<dbReference type="OrthoDB" id="5386049at2759"/>
<dbReference type="AlphaFoldDB" id="A0A4S2N370"/>
<feature type="transmembrane region" description="Helical" evidence="1">
    <location>
        <begin position="21"/>
        <end position="40"/>
    </location>
</feature>
<gene>
    <name evidence="2" type="ORF">EX30DRAFT_338148</name>
</gene>
<accession>A0A4S2N370</accession>
<dbReference type="InParanoid" id="A0A4S2N370"/>
<keyword evidence="3" id="KW-1185">Reference proteome</keyword>
<name>A0A4S2N370_9PEZI</name>
<keyword evidence="1" id="KW-1133">Transmembrane helix</keyword>
<reference evidence="2 3" key="1">
    <citation type="submission" date="2019-04" db="EMBL/GenBank/DDBJ databases">
        <title>Comparative genomics and transcriptomics to analyze fruiting body development in filamentous ascomycetes.</title>
        <authorList>
            <consortium name="DOE Joint Genome Institute"/>
            <person name="Lutkenhaus R."/>
            <person name="Traeger S."/>
            <person name="Breuer J."/>
            <person name="Kuo A."/>
            <person name="Lipzen A."/>
            <person name="Pangilinan J."/>
            <person name="Dilworth D."/>
            <person name="Sandor L."/>
            <person name="Poggeler S."/>
            <person name="Barry K."/>
            <person name="Grigoriev I.V."/>
            <person name="Nowrousian M."/>
        </authorList>
    </citation>
    <scope>NUCLEOTIDE SEQUENCE [LARGE SCALE GENOMIC DNA]</scope>
    <source>
        <strain evidence="2 3">CBS 389.68</strain>
    </source>
</reference>